<organism evidence="1 2">
    <name type="scientific">Moellerella wisconsensis</name>
    <dbReference type="NCBI Taxonomy" id="158849"/>
    <lineage>
        <taxon>Bacteria</taxon>
        <taxon>Pseudomonadati</taxon>
        <taxon>Pseudomonadota</taxon>
        <taxon>Gammaproteobacteria</taxon>
        <taxon>Enterobacterales</taxon>
        <taxon>Morganellaceae</taxon>
        <taxon>Moellerella</taxon>
    </lineage>
</organism>
<evidence type="ECO:0000313" key="2">
    <source>
        <dbReference type="Proteomes" id="UP000829420"/>
    </source>
</evidence>
<name>A0ACD3YF48_9GAMM</name>
<geneLocation type="plasmid" evidence="1 2">
    <name>pW1-b</name>
</geneLocation>
<keyword evidence="1" id="KW-0614">Plasmid</keyword>
<dbReference type="EMBL" id="CP093257">
    <property type="protein sequence ID" value="UNH40934.1"/>
    <property type="molecule type" value="Genomic_DNA"/>
</dbReference>
<protein>
    <submittedName>
        <fullName evidence="1">Uncharacterized protein</fullName>
    </submittedName>
</protein>
<reference evidence="1" key="1">
    <citation type="submission" date="2022-03" db="EMBL/GenBank/DDBJ databases">
        <title>ESBL-producing Moellerella wisconsensis and Escherichia marmotae isolated from wild game meat.</title>
        <authorList>
            <person name="Biggel M."/>
        </authorList>
    </citation>
    <scope>NUCLEOTIDE SEQUENCE</scope>
    <source>
        <strain evidence="1">W1</strain>
    </source>
</reference>
<gene>
    <name evidence="1" type="ORF">MNY70_18385</name>
</gene>
<dbReference type="Proteomes" id="UP000829420">
    <property type="component" value="Plasmid pW1-b"/>
</dbReference>
<evidence type="ECO:0000313" key="1">
    <source>
        <dbReference type="EMBL" id="UNH40934.1"/>
    </source>
</evidence>
<sequence>MKNAVTNNLLITPKIKEKAKSMVLASPFGEFISTTTNFELAKALAKKDDLRVNRHIRSVAKSLVGTSKLDLLNTLISNIASSSNTEKALNDLLHYRDRFISSAEIRVAAMNEYIGGDLDDLKSQGVPLEELTQRISDFRAQYSNKEAA</sequence>
<keyword evidence="2" id="KW-1185">Reference proteome</keyword>
<accession>A0ACD3YF48</accession>
<proteinExistence type="predicted"/>